<evidence type="ECO:0000256" key="10">
    <source>
        <dbReference type="ARBA" id="ARBA00022989"/>
    </source>
</evidence>
<reference evidence="15" key="1">
    <citation type="journal article" date="2014" name="Nat. Genet.">
        <title>Genome and transcriptome of the porcine whipworm Trichuris suis.</title>
        <authorList>
            <person name="Jex A.R."/>
            <person name="Nejsum P."/>
            <person name="Schwarz E.M."/>
            <person name="Hu L."/>
            <person name="Young N.D."/>
            <person name="Hall R.S."/>
            <person name="Korhonen P.K."/>
            <person name="Liao S."/>
            <person name="Thamsborg S."/>
            <person name="Xia J."/>
            <person name="Xu P."/>
            <person name="Wang S."/>
            <person name="Scheerlinck J.P."/>
            <person name="Hofmann A."/>
            <person name="Sternberg P.W."/>
            <person name="Wang J."/>
            <person name="Gasser R.B."/>
        </authorList>
    </citation>
    <scope>NUCLEOTIDE SEQUENCE [LARGE SCALE GENOMIC DNA]</scope>
    <source>
        <strain evidence="15">DCEP-RM93F</strain>
    </source>
</reference>
<dbReference type="PANTHER" id="PTHR12317">
    <property type="entry name" value="DIACYLGLYCEROL O-ACYLTRANSFERASE"/>
    <property type="match status" value="1"/>
</dbReference>
<keyword evidence="5" id="KW-0444">Lipid biosynthesis</keyword>
<keyword evidence="13" id="KW-0012">Acyltransferase</keyword>
<dbReference type="GO" id="GO:0019432">
    <property type="term" value="P:triglyceride biosynthetic process"/>
    <property type="evidence" value="ECO:0007669"/>
    <property type="project" value="TreeGrafter"/>
</dbReference>
<evidence type="ECO:0000256" key="1">
    <source>
        <dbReference type="ARBA" id="ARBA00004477"/>
    </source>
</evidence>
<dbReference type="GO" id="GO:0006071">
    <property type="term" value="P:glycerol metabolic process"/>
    <property type="evidence" value="ECO:0007669"/>
    <property type="project" value="UniProtKB-KW"/>
</dbReference>
<evidence type="ECO:0000313" key="15">
    <source>
        <dbReference type="EMBL" id="KFD60403.1"/>
    </source>
</evidence>
<dbReference type="Proteomes" id="UP000030758">
    <property type="component" value="Unassembled WGS sequence"/>
</dbReference>
<keyword evidence="7" id="KW-0812">Transmembrane</keyword>
<dbReference type="EMBL" id="KL367670">
    <property type="protein sequence ID" value="KFD60403.1"/>
    <property type="molecule type" value="Genomic_DNA"/>
</dbReference>
<dbReference type="CDD" id="cd07987">
    <property type="entry name" value="LPLAT_MGAT-like"/>
    <property type="match status" value="1"/>
</dbReference>
<keyword evidence="8" id="KW-0319">Glycerol metabolism</keyword>
<protein>
    <recommendedName>
        <fullName evidence="14">Acyltransferase</fullName>
        <ecNumber evidence="14">2.3.1.-</ecNumber>
    </recommendedName>
</protein>
<keyword evidence="11" id="KW-0443">Lipid metabolism</keyword>
<evidence type="ECO:0000256" key="12">
    <source>
        <dbReference type="ARBA" id="ARBA00023136"/>
    </source>
</evidence>
<keyword evidence="12" id="KW-0472">Membrane</keyword>
<dbReference type="Pfam" id="PF03982">
    <property type="entry name" value="DAGAT"/>
    <property type="match status" value="2"/>
</dbReference>
<name>A0A085MT57_9BILA</name>
<evidence type="ECO:0000256" key="13">
    <source>
        <dbReference type="ARBA" id="ARBA00023315"/>
    </source>
</evidence>
<evidence type="ECO:0000256" key="11">
    <source>
        <dbReference type="ARBA" id="ARBA00023098"/>
    </source>
</evidence>
<evidence type="ECO:0000256" key="4">
    <source>
        <dbReference type="ARBA" id="ARBA00005420"/>
    </source>
</evidence>
<evidence type="ECO:0000256" key="3">
    <source>
        <dbReference type="ARBA" id="ARBA00005189"/>
    </source>
</evidence>
<evidence type="ECO:0000256" key="5">
    <source>
        <dbReference type="ARBA" id="ARBA00022516"/>
    </source>
</evidence>
<accession>A0A085MT57</accession>
<sequence>MIIKYSKAEILIESCLQTLSVGANLFMLVLGPATSVWLSWFVFFHTRVWWLVPLYFVWYIYDFESPKYGSHMSVRFRRLRLFKYLVSYFPISIRKTAELNPSENYLIANHPHGIISVGAFANFLTDANSFSKLFPGIRSYLCTLDLNFFWPIRREYLQLLGKNGFASVKSTVDGLSSATCSGAVSRSKESVGYLISRPGGGNAVVIVVGGAEEALESEPGAHRIILRERKGFVKVAIKYGVALVPSYNFGEVDVFRQVSNRKGSKLRSVQVKFCSSFVSAVGNILTFTTPLFYGRGAFGFRFGFLPFQQPICTVVGCPIEVERNENPTSEEVNRLHDRYVSELVKLFESHKRSFGIPDEVNLEIL</sequence>
<comment type="pathway">
    <text evidence="2">Glycerolipid metabolism; triacylglycerol biosynthesis.</text>
</comment>
<keyword evidence="10" id="KW-1133">Transmembrane helix</keyword>
<evidence type="ECO:0000256" key="7">
    <source>
        <dbReference type="ARBA" id="ARBA00022692"/>
    </source>
</evidence>
<evidence type="ECO:0000256" key="2">
    <source>
        <dbReference type="ARBA" id="ARBA00004771"/>
    </source>
</evidence>
<dbReference type="AlphaFoldDB" id="A0A085MT57"/>
<comment type="subcellular location">
    <subcellularLocation>
        <location evidence="1 14">Endoplasmic reticulum membrane</location>
        <topology evidence="1 14">Multi-pass membrane protein</topology>
    </subcellularLocation>
</comment>
<organism evidence="15">
    <name type="scientific">Trichuris suis</name>
    <name type="common">pig whipworm</name>
    <dbReference type="NCBI Taxonomy" id="68888"/>
    <lineage>
        <taxon>Eukaryota</taxon>
        <taxon>Metazoa</taxon>
        <taxon>Ecdysozoa</taxon>
        <taxon>Nematoda</taxon>
        <taxon>Enoplea</taxon>
        <taxon>Dorylaimia</taxon>
        <taxon>Trichinellida</taxon>
        <taxon>Trichuridae</taxon>
        <taxon>Trichuris</taxon>
    </lineage>
</organism>
<proteinExistence type="inferred from homology"/>
<comment type="pathway">
    <text evidence="3">Lipid metabolism.</text>
</comment>
<dbReference type="PANTHER" id="PTHR12317:SF0">
    <property type="entry name" value="ACYLTRANSFERASE"/>
    <property type="match status" value="1"/>
</dbReference>
<dbReference type="GO" id="GO:0005789">
    <property type="term" value="C:endoplasmic reticulum membrane"/>
    <property type="evidence" value="ECO:0007669"/>
    <property type="project" value="UniProtKB-SubCell"/>
</dbReference>
<dbReference type="InterPro" id="IPR007130">
    <property type="entry name" value="DAGAT"/>
</dbReference>
<comment type="similarity">
    <text evidence="4 14">Belongs to the diacylglycerol acyltransferase family.</text>
</comment>
<evidence type="ECO:0000256" key="9">
    <source>
        <dbReference type="ARBA" id="ARBA00022824"/>
    </source>
</evidence>
<keyword evidence="6 14" id="KW-0808">Transferase</keyword>
<evidence type="ECO:0000256" key="6">
    <source>
        <dbReference type="ARBA" id="ARBA00022679"/>
    </source>
</evidence>
<keyword evidence="9 14" id="KW-0256">Endoplasmic reticulum</keyword>
<dbReference type="GO" id="GO:0004144">
    <property type="term" value="F:diacylglycerol O-acyltransferase activity"/>
    <property type="evidence" value="ECO:0007669"/>
    <property type="project" value="TreeGrafter"/>
</dbReference>
<evidence type="ECO:0000256" key="8">
    <source>
        <dbReference type="ARBA" id="ARBA00022798"/>
    </source>
</evidence>
<dbReference type="EC" id="2.3.1.-" evidence="14"/>
<gene>
    <name evidence="15" type="ORF">M514_12881</name>
</gene>
<evidence type="ECO:0000256" key="14">
    <source>
        <dbReference type="RuleBase" id="RU367023"/>
    </source>
</evidence>